<sequence length="203" mass="24143">MTDNNRIVNDLSLEFFLNKDSYGKYLEKKVPERQEQYKKDKKFYRKRISDLTKQFLNNEFPENTQSNKDLLMAFDMYSRICVDYFKVLDKNDILQEDYISLLEGSSEINNNPQLNVDNIQNIDEANNLLMRSIKIVEPNSLEKLVKRKITKSVKKEHIPLEKDINLKDPIFKKKGIKIKNKDNIKNTEKNNIINIYDKEDKKT</sequence>
<reference evidence="1" key="1">
    <citation type="journal article" date="2020" name="Nature">
        <title>Giant virus diversity and host interactions through global metagenomics.</title>
        <authorList>
            <person name="Schulz F."/>
            <person name="Roux S."/>
            <person name="Paez-Espino D."/>
            <person name="Jungbluth S."/>
            <person name="Walsh D.A."/>
            <person name="Denef V.J."/>
            <person name="McMahon K.D."/>
            <person name="Konstantinidis K.T."/>
            <person name="Eloe-Fadrosh E.A."/>
            <person name="Kyrpides N.C."/>
            <person name="Woyke T."/>
        </authorList>
    </citation>
    <scope>NUCLEOTIDE SEQUENCE</scope>
    <source>
        <strain evidence="1">GVMAG-S-3300013094-109</strain>
    </source>
</reference>
<organism evidence="1">
    <name type="scientific">viral metagenome</name>
    <dbReference type="NCBI Taxonomy" id="1070528"/>
    <lineage>
        <taxon>unclassified sequences</taxon>
        <taxon>metagenomes</taxon>
        <taxon>organismal metagenomes</taxon>
    </lineage>
</organism>
<evidence type="ECO:0000313" key="1">
    <source>
        <dbReference type="EMBL" id="QHU21254.1"/>
    </source>
</evidence>
<accession>A0A6C0KXN1</accession>
<dbReference type="EMBL" id="MN740989">
    <property type="protein sequence ID" value="QHU21254.1"/>
    <property type="molecule type" value="Genomic_DNA"/>
</dbReference>
<name>A0A6C0KXN1_9ZZZZ</name>
<dbReference type="AlphaFoldDB" id="A0A6C0KXN1"/>
<proteinExistence type="predicted"/>
<protein>
    <submittedName>
        <fullName evidence="1">Uncharacterized protein</fullName>
    </submittedName>
</protein>